<dbReference type="VEuPathDB" id="FungiDB:RhiirFUN_007523"/>
<dbReference type="Proteomes" id="UP000018888">
    <property type="component" value="Unassembled WGS sequence"/>
</dbReference>
<evidence type="ECO:0000313" key="3">
    <source>
        <dbReference type="Proteomes" id="UP000018888"/>
    </source>
</evidence>
<keyword evidence="1" id="KW-0472">Membrane</keyword>
<evidence type="ECO:0000313" key="2">
    <source>
        <dbReference type="EMBL" id="POG79757.1"/>
    </source>
</evidence>
<evidence type="ECO:0000256" key="1">
    <source>
        <dbReference type="SAM" id="Phobius"/>
    </source>
</evidence>
<dbReference type="EMBL" id="AUPC02000022">
    <property type="protein sequence ID" value="POG79757.1"/>
    <property type="molecule type" value="Genomic_DNA"/>
</dbReference>
<dbReference type="AlphaFoldDB" id="A0A2P4QQ20"/>
<feature type="transmembrane region" description="Helical" evidence="1">
    <location>
        <begin position="6"/>
        <end position="23"/>
    </location>
</feature>
<keyword evidence="3" id="KW-1185">Reference proteome</keyword>
<organism evidence="2 3">
    <name type="scientific">Rhizophagus irregularis (strain DAOM 181602 / DAOM 197198 / MUCL 43194)</name>
    <name type="common">Arbuscular mycorrhizal fungus</name>
    <name type="synonym">Glomus intraradices</name>
    <dbReference type="NCBI Taxonomy" id="747089"/>
    <lineage>
        <taxon>Eukaryota</taxon>
        <taxon>Fungi</taxon>
        <taxon>Fungi incertae sedis</taxon>
        <taxon>Mucoromycota</taxon>
        <taxon>Glomeromycotina</taxon>
        <taxon>Glomeromycetes</taxon>
        <taxon>Glomerales</taxon>
        <taxon>Glomeraceae</taxon>
        <taxon>Rhizophagus</taxon>
    </lineage>
</organism>
<protein>
    <submittedName>
        <fullName evidence="2">Uncharacterized protein</fullName>
    </submittedName>
</protein>
<proteinExistence type="predicted"/>
<reference evidence="2 3" key="2">
    <citation type="journal article" date="2018" name="New Phytol.">
        <title>High intraspecific genome diversity in the model arbuscular mycorrhizal symbiont Rhizophagus irregularis.</title>
        <authorList>
            <person name="Chen E.C.H."/>
            <person name="Morin E."/>
            <person name="Beaudet D."/>
            <person name="Noel J."/>
            <person name="Yildirir G."/>
            <person name="Ndikumana S."/>
            <person name="Charron P."/>
            <person name="St-Onge C."/>
            <person name="Giorgi J."/>
            <person name="Kruger M."/>
            <person name="Marton T."/>
            <person name="Ropars J."/>
            <person name="Grigoriev I.V."/>
            <person name="Hainaut M."/>
            <person name="Henrissat B."/>
            <person name="Roux C."/>
            <person name="Martin F."/>
            <person name="Corradi N."/>
        </authorList>
    </citation>
    <scope>NUCLEOTIDE SEQUENCE [LARGE SCALE GENOMIC DNA]</scope>
    <source>
        <strain evidence="2 3">DAOM 197198</strain>
    </source>
</reference>
<keyword evidence="1" id="KW-1133">Transmembrane helix</keyword>
<feature type="transmembrane region" description="Helical" evidence="1">
    <location>
        <begin position="35"/>
        <end position="61"/>
    </location>
</feature>
<sequence length="197" mass="22852">MNFIQIQAYAGFWFGAVVMVRQIDMSRREWDKWICILLFISRAAFLTPYLLISTQVTFMYIPESETLICNLIVTRMAPLHSWRSVVEFLADIYVTALSDITLKCIVIIWLSYVITIDAEIVHAIEGKGQKNELLVQTSILSFSDQTYSQIVDNDRIIVVSFFELASIVMGDEDDDNDENYERMMRILKIMTEKSMAY</sequence>
<comment type="caution">
    <text evidence="2">The sequence shown here is derived from an EMBL/GenBank/DDBJ whole genome shotgun (WGS) entry which is preliminary data.</text>
</comment>
<accession>A0A2P4QQ20</accession>
<gene>
    <name evidence="2" type="ORF">GLOIN_2v1765079</name>
</gene>
<reference evidence="2 3" key="1">
    <citation type="journal article" date="2013" name="Proc. Natl. Acad. Sci. U.S.A.">
        <title>Genome of an arbuscular mycorrhizal fungus provides insight into the oldest plant symbiosis.</title>
        <authorList>
            <person name="Tisserant E."/>
            <person name="Malbreil M."/>
            <person name="Kuo A."/>
            <person name="Kohler A."/>
            <person name="Symeonidi A."/>
            <person name="Balestrini R."/>
            <person name="Charron P."/>
            <person name="Duensing N."/>
            <person name="Frei Dit Frey N."/>
            <person name="Gianinazzi-Pearson V."/>
            <person name="Gilbert L.B."/>
            <person name="Handa Y."/>
            <person name="Herr J.R."/>
            <person name="Hijri M."/>
            <person name="Koul R."/>
            <person name="Kawaguchi M."/>
            <person name="Krajinski F."/>
            <person name="Lammers P.J."/>
            <person name="Masclaux F.G."/>
            <person name="Murat C."/>
            <person name="Morin E."/>
            <person name="Ndikumana S."/>
            <person name="Pagni M."/>
            <person name="Petitpierre D."/>
            <person name="Requena N."/>
            <person name="Rosikiewicz P."/>
            <person name="Riley R."/>
            <person name="Saito K."/>
            <person name="San Clemente H."/>
            <person name="Shapiro H."/>
            <person name="van Tuinen D."/>
            <person name="Becard G."/>
            <person name="Bonfante P."/>
            <person name="Paszkowski U."/>
            <person name="Shachar-Hill Y.Y."/>
            <person name="Tuskan G.A."/>
            <person name="Young P.W."/>
            <person name="Sanders I.R."/>
            <person name="Henrissat B."/>
            <person name="Rensing S.A."/>
            <person name="Grigoriev I.V."/>
            <person name="Corradi N."/>
            <person name="Roux C."/>
            <person name="Martin F."/>
        </authorList>
    </citation>
    <scope>NUCLEOTIDE SEQUENCE [LARGE SCALE GENOMIC DNA]</scope>
    <source>
        <strain evidence="2 3">DAOM 197198</strain>
    </source>
</reference>
<name>A0A2P4QQ20_RHIID</name>
<keyword evidence="1" id="KW-0812">Transmembrane</keyword>